<dbReference type="InterPro" id="IPR052155">
    <property type="entry name" value="Biofilm_reg_signaling"/>
</dbReference>
<accession>A0A9X2SIM3</accession>
<evidence type="ECO:0000259" key="3">
    <source>
        <dbReference type="PROSITE" id="PS50883"/>
    </source>
</evidence>
<dbReference type="SUPFAM" id="SSF55073">
    <property type="entry name" value="Nucleotide cyclase"/>
    <property type="match status" value="1"/>
</dbReference>
<dbReference type="PROSITE" id="PS50887">
    <property type="entry name" value="GGDEF"/>
    <property type="match status" value="1"/>
</dbReference>
<dbReference type="CDD" id="cd01949">
    <property type="entry name" value="GGDEF"/>
    <property type="match status" value="1"/>
</dbReference>
<proteinExistence type="predicted"/>
<comment type="caution">
    <text evidence="5">The sequence shown here is derived from an EMBL/GenBank/DDBJ whole genome shotgun (WGS) entry which is preliminary data.</text>
</comment>
<dbReference type="PROSITE" id="PS50112">
    <property type="entry name" value="PAS"/>
    <property type="match status" value="1"/>
</dbReference>
<dbReference type="Gene3D" id="3.20.20.450">
    <property type="entry name" value="EAL domain"/>
    <property type="match status" value="1"/>
</dbReference>
<dbReference type="Gene3D" id="3.30.70.270">
    <property type="match status" value="1"/>
</dbReference>
<feature type="domain" description="PAC" evidence="2">
    <location>
        <begin position="236"/>
        <end position="288"/>
    </location>
</feature>
<evidence type="ECO:0000259" key="4">
    <source>
        <dbReference type="PROSITE" id="PS50887"/>
    </source>
</evidence>
<dbReference type="NCBIfam" id="TIGR00254">
    <property type="entry name" value="GGDEF"/>
    <property type="match status" value="1"/>
</dbReference>
<evidence type="ECO:0000313" key="5">
    <source>
        <dbReference type="EMBL" id="MCR6483877.1"/>
    </source>
</evidence>
<dbReference type="Pfam" id="PF00563">
    <property type="entry name" value="EAL"/>
    <property type="match status" value="1"/>
</dbReference>
<dbReference type="Pfam" id="PF00989">
    <property type="entry name" value="PAS"/>
    <property type="match status" value="1"/>
</dbReference>
<gene>
    <name evidence="5" type="ORF">M8542_13720</name>
</gene>
<dbReference type="PANTHER" id="PTHR44757">
    <property type="entry name" value="DIGUANYLATE CYCLASE DGCP"/>
    <property type="match status" value="1"/>
</dbReference>
<evidence type="ECO:0000259" key="2">
    <source>
        <dbReference type="PROSITE" id="PS50113"/>
    </source>
</evidence>
<dbReference type="InterPro" id="IPR035919">
    <property type="entry name" value="EAL_sf"/>
</dbReference>
<feature type="domain" description="PAS" evidence="1">
    <location>
        <begin position="162"/>
        <end position="232"/>
    </location>
</feature>
<evidence type="ECO:0000313" key="6">
    <source>
        <dbReference type="Proteomes" id="UP001144096"/>
    </source>
</evidence>
<feature type="domain" description="GGDEF" evidence="4">
    <location>
        <begin position="319"/>
        <end position="453"/>
    </location>
</feature>
<dbReference type="PROSITE" id="PS50113">
    <property type="entry name" value="PAC"/>
    <property type="match status" value="1"/>
</dbReference>
<dbReference type="PROSITE" id="PS50883">
    <property type="entry name" value="EAL"/>
    <property type="match status" value="1"/>
</dbReference>
<dbReference type="Gene3D" id="3.30.450.20">
    <property type="entry name" value="PAS domain"/>
    <property type="match status" value="1"/>
</dbReference>
<dbReference type="InterPro" id="IPR043128">
    <property type="entry name" value="Rev_trsase/Diguanyl_cyclase"/>
</dbReference>
<name>A0A9X2SIM3_9PSEU</name>
<dbReference type="InterPro" id="IPR000160">
    <property type="entry name" value="GGDEF_dom"/>
</dbReference>
<dbReference type="SUPFAM" id="SSF55785">
    <property type="entry name" value="PYP-like sensor domain (PAS domain)"/>
    <property type="match status" value="1"/>
</dbReference>
<dbReference type="InterPro" id="IPR000700">
    <property type="entry name" value="PAS-assoc_C"/>
</dbReference>
<feature type="domain" description="EAL" evidence="3">
    <location>
        <begin position="462"/>
        <end position="703"/>
    </location>
</feature>
<dbReference type="InterPro" id="IPR035965">
    <property type="entry name" value="PAS-like_dom_sf"/>
</dbReference>
<reference evidence="5" key="1">
    <citation type="submission" date="2022-06" db="EMBL/GenBank/DDBJ databases">
        <title>Amycolatopsis iheyaensis sp. nov., a new species of the genus Amycolatopsis isolated from soil in Iheya island, Japan.</title>
        <authorList>
            <person name="Ngamcharungchit C."/>
            <person name="Kanto H."/>
            <person name="Take A."/>
            <person name="Intra B."/>
            <person name="Matsumoto A."/>
            <person name="Panbangred W."/>
            <person name="Inahashi Y."/>
        </authorList>
    </citation>
    <scope>NUCLEOTIDE SEQUENCE</scope>
    <source>
        <strain evidence="5">OK19-0408</strain>
    </source>
</reference>
<dbReference type="GO" id="GO:0006355">
    <property type="term" value="P:regulation of DNA-templated transcription"/>
    <property type="evidence" value="ECO:0007669"/>
    <property type="project" value="InterPro"/>
</dbReference>
<evidence type="ECO:0000259" key="1">
    <source>
        <dbReference type="PROSITE" id="PS50112"/>
    </source>
</evidence>
<dbReference type="SUPFAM" id="SSF141868">
    <property type="entry name" value="EAL domain-like"/>
    <property type="match status" value="1"/>
</dbReference>
<keyword evidence="6" id="KW-1185">Reference proteome</keyword>
<sequence length="703" mass="75404">MTAPHPRGDAPRKKPSAERAARRLGTLARKWGYLVSTTAYLPHTPEEIERELAVLVGRLFDAVTSDPPDLEAAAAAGGRLVELRCVGADSLRRSLEVLGKALLREPELRRVEGLAERVVVVLGALSSGYGETLREDIQKRQEGLSRALLKVEQETRQKQVITRAQFEEVFAGSASGVALTELDGRVLRANAALAKTLNRTPAEIAALTLFDLVHPEDVEQLREHYDDLVAGKLHRLRAGRRLVGRDGEPMWATFAAAVIRDAVGAPRQLITIVDDDTEVSLLQRRLSHQALHDVLTGLPNRQFFSTRLENLLRDADPARGVTLFHLDLDGFSQVTGGLGQELGDRVLRGVAGKLKAVFEGESALVARLGGDEFAVLVQNGESTPGVVALVRRITHELAEPDYVDGSHGVAVSASIGVVHRPPRDITPVELLRASDLTLRRVQRAGNQWGLFDRELDRRDRHDFGLAAGMAGAWENGEIEVGYRALVSAADGTIRGVEPRLRWNHPEEGVLAHETCVRLAAETGLALPLGTWLLRTAAEAVTTAGVAAPLVVSLTPQQAADPELVGEIRAVLESTGLAPERLRPGFPAAALLSDTGDAADNVKVLAEIGIEAEVHDFGAAADVTCLADFPVHTVRLAETVASRRDDELVQLSVAALIEAAHRGGAEVAVAGVGSAEVAGWWRERGVDRVSGPAFAELPGGLPAC</sequence>
<dbReference type="NCBIfam" id="TIGR00229">
    <property type="entry name" value="sensory_box"/>
    <property type="match status" value="1"/>
</dbReference>
<dbReference type="InterPro" id="IPR000014">
    <property type="entry name" value="PAS"/>
</dbReference>
<dbReference type="RefSeq" id="WP_257920505.1">
    <property type="nucleotide sequence ID" value="NZ_JAMXQV010000006.1"/>
</dbReference>
<dbReference type="SMART" id="SM00267">
    <property type="entry name" value="GGDEF"/>
    <property type="match status" value="1"/>
</dbReference>
<dbReference type="Pfam" id="PF00990">
    <property type="entry name" value="GGDEF"/>
    <property type="match status" value="1"/>
</dbReference>
<dbReference type="InterPro" id="IPR001633">
    <property type="entry name" value="EAL_dom"/>
</dbReference>
<dbReference type="Proteomes" id="UP001144096">
    <property type="component" value="Unassembled WGS sequence"/>
</dbReference>
<dbReference type="SMART" id="SM00052">
    <property type="entry name" value="EAL"/>
    <property type="match status" value="1"/>
</dbReference>
<dbReference type="CDD" id="cd00130">
    <property type="entry name" value="PAS"/>
    <property type="match status" value="1"/>
</dbReference>
<dbReference type="InterPro" id="IPR029787">
    <property type="entry name" value="Nucleotide_cyclase"/>
</dbReference>
<dbReference type="AlphaFoldDB" id="A0A9X2SIM3"/>
<dbReference type="SMART" id="SM00091">
    <property type="entry name" value="PAS"/>
    <property type="match status" value="1"/>
</dbReference>
<organism evidence="5 6">
    <name type="scientific">Amycolatopsis iheyensis</name>
    <dbReference type="NCBI Taxonomy" id="2945988"/>
    <lineage>
        <taxon>Bacteria</taxon>
        <taxon>Bacillati</taxon>
        <taxon>Actinomycetota</taxon>
        <taxon>Actinomycetes</taxon>
        <taxon>Pseudonocardiales</taxon>
        <taxon>Pseudonocardiaceae</taxon>
        <taxon>Amycolatopsis</taxon>
    </lineage>
</organism>
<dbReference type="InterPro" id="IPR013767">
    <property type="entry name" value="PAS_fold"/>
</dbReference>
<dbReference type="CDD" id="cd01948">
    <property type="entry name" value="EAL"/>
    <property type="match status" value="1"/>
</dbReference>
<protein>
    <submittedName>
        <fullName evidence="5">EAL domain-containing protein</fullName>
    </submittedName>
</protein>
<dbReference type="EMBL" id="JAMXQV010000006">
    <property type="protein sequence ID" value="MCR6483877.1"/>
    <property type="molecule type" value="Genomic_DNA"/>
</dbReference>
<dbReference type="PANTHER" id="PTHR44757:SF2">
    <property type="entry name" value="BIOFILM ARCHITECTURE MAINTENANCE PROTEIN MBAA"/>
    <property type="match status" value="1"/>
</dbReference>